<keyword evidence="3" id="KW-1185">Reference proteome</keyword>
<dbReference type="Proteomes" id="UP001140091">
    <property type="component" value="Unassembled WGS sequence"/>
</dbReference>
<protein>
    <submittedName>
        <fullName evidence="2">Uncharacterized protein</fullName>
    </submittedName>
</protein>
<organism evidence="2 3">
    <name type="scientific">Candolleomyces eurysporus</name>
    <dbReference type="NCBI Taxonomy" id="2828524"/>
    <lineage>
        <taxon>Eukaryota</taxon>
        <taxon>Fungi</taxon>
        <taxon>Dikarya</taxon>
        <taxon>Basidiomycota</taxon>
        <taxon>Agaricomycotina</taxon>
        <taxon>Agaricomycetes</taxon>
        <taxon>Agaricomycetidae</taxon>
        <taxon>Agaricales</taxon>
        <taxon>Agaricineae</taxon>
        <taxon>Psathyrellaceae</taxon>
        <taxon>Candolleomyces</taxon>
    </lineage>
</organism>
<gene>
    <name evidence="2" type="ORF">H1R20_g9764</name>
</gene>
<name>A0A9W8JAS8_9AGAR</name>
<accession>A0A9W8JAS8</accession>
<feature type="compositionally biased region" description="Basic residues" evidence="1">
    <location>
        <begin position="179"/>
        <end position="190"/>
    </location>
</feature>
<proteinExistence type="predicted"/>
<feature type="region of interest" description="Disordered" evidence="1">
    <location>
        <begin position="179"/>
        <end position="223"/>
    </location>
</feature>
<dbReference type="OrthoDB" id="2755069at2759"/>
<reference evidence="2" key="1">
    <citation type="submission" date="2022-06" db="EMBL/GenBank/DDBJ databases">
        <title>Genome Sequence of Candolleomyces eurysporus.</title>
        <authorList>
            <person name="Buettner E."/>
        </authorList>
    </citation>
    <scope>NUCLEOTIDE SEQUENCE</scope>
    <source>
        <strain evidence="2">VTCC 930004</strain>
    </source>
</reference>
<evidence type="ECO:0000256" key="1">
    <source>
        <dbReference type="SAM" id="MobiDB-lite"/>
    </source>
</evidence>
<comment type="caution">
    <text evidence="2">The sequence shown here is derived from an EMBL/GenBank/DDBJ whole genome shotgun (WGS) entry which is preliminary data.</text>
</comment>
<dbReference type="EMBL" id="JANBPK010001006">
    <property type="protein sequence ID" value="KAJ2927333.1"/>
    <property type="molecule type" value="Genomic_DNA"/>
</dbReference>
<dbReference type="AlphaFoldDB" id="A0A9W8JAS8"/>
<feature type="region of interest" description="Disordered" evidence="1">
    <location>
        <begin position="23"/>
        <end position="43"/>
    </location>
</feature>
<evidence type="ECO:0000313" key="3">
    <source>
        <dbReference type="Proteomes" id="UP001140091"/>
    </source>
</evidence>
<sequence>MVTELLEKECDVNQALQAALDEAETTAPQCTGQDTEEEDIPQPAGTAGTTFSIQVAMGLVSMVKKHQVYQTILRTVKDLAMCSGMSWELPWSQIPAAEKAKVFQIACEQHPFLKRFHNYWATKEIIKQYFKNKQGHHYQNGWLDVPKKYSHLANNSHKHSTSGSRVKKAKVILVAKKHKKRVEKLGRKRANTISDSQGDEGDGSNPEEAMIVDHDKEDGGDDD</sequence>
<evidence type="ECO:0000313" key="2">
    <source>
        <dbReference type="EMBL" id="KAJ2927333.1"/>
    </source>
</evidence>
<feature type="non-terminal residue" evidence="2">
    <location>
        <position position="1"/>
    </location>
</feature>